<keyword evidence="2" id="KW-1185">Reference proteome</keyword>
<evidence type="ECO:0000313" key="2">
    <source>
        <dbReference type="Proteomes" id="UP000002294"/>
    </source>
</evidence>
<evidence type="ECO:0000313" key="1">
    <source>
        <dbReference type="EMBL" id="ACV29555.1"/>
    </source>
</evidence>
<dbReference type="RefSeq" id="WP_015778453.1">
    <property type="nucleotide sequence ID" value="NC_013171.1"/>
</dbReference>
<dbReference type="AlphaFoldDB" id="C7REE2"/>
<reference evidence="1 2" key="1">
    <citation type="journal article" date="2009" name="Stand. Genomic Sci.">
        <title>Complete genome sequence of Anaerococcus prevotii type strain (PC1).</title>
        <authorList>
            <person name="Labutti K."/>
            <person name="Pukall R."/>
            <person name="Steenblock K."/>
            <person name="Glavina Del Rio T."/>
            <person name="Tice H."/>
            <person name="Copeland A."/>
            <person name="Cheng J.F."/>
            <person name="Lucas S."/>
            <person name="Chen F."/>
            <person name="Nolan M."/>
            <person name="Bruce D."/>
            <person name="Goodwin L."/>
            <person name="Pitluck S."/>
            <person name="Ivanova N."/>
            <person name="Mavromatis K."/>
            <person name="Ovchinnikova G."/>
            <person name="Pati A."/>
            <person name="Chen A."/>
            <person name="Palaniappan K."/>
            <person name="Land M."/>
            <person name="Hauser L."/>
            <person name="Chang Y.J."/>
            <person name="Jeffries C.D."/>
            <person name="Chain P."/>
            <person name="Saunders E."/>
            <person name="Brettin T."/>
            <person name="Detter J.C."/>
            <person name="Han C."/>
            <person name="Goker M."/>
            <person name="Bristow J."/>
            <person name="Eisen J.A."/>
            <person name="Markowitz V."/>
            <person name="Hugenholtz P."/>
            <person name="Kyrpides N.C."/>
            <person name="Klenk H.P."/>
            <person name="Lapidus A."/>
        </authorList>
    </citation>
    <scope>NUCLEOTIDE SEQUENCE [LARGE SCALE GENOMIC DNA]</scope>
    <source>
        <strain evidence="2">ATCC 9321 / DSM 20548 / JCM 6508 / NCTC 11806 / PC1</strain>
    </source>
</reference>
<name>C7REE2_ANAPD</name>
<protein>
    <submittedName>
        <fullName evidence="1">Uncharacterized protein</fullName>
    </submittedName>
</protein>
<gene>
    <name evidence="1" type="ordered locus">Apre_1534</name>
</gene>
<dbReference type="Proteomes" id="UP000002294">
    <property type="component" value="Chromosome"/>
</dbReference>
<dbReference type="STRING" id="525919.Apre_1534"/>
<dbReference type="HOGENOM" id="CLU_2285553_0_0_9"/>
<organism evidence="1 2">
    <name type="scientific">Anaerococcus prevotii (strain ATCC 9321 / DSM 20548 / JCM 6508 / NCTC 11806 / PC1)</name>
    <name type="common">Peptostreptococcus prevotii</name>
    <name type="synonym">Peptococcus prevotii</name>
    <dbReference type="NCBI Taxonomy" id="525919"/>
    <lineage>
        <taxon>Bacteria</taxon>
        <taxon>Bacillati</taxon>
        <taxon>Bacillota</taxon>
        <taxon>Tissierellia</taxon>
        <taxon>Tissierellales</taxon>
        <taxon>Peptoniphilaceae</taxon>
        <taxon>Anaerococcus</taxon>
    </lineage>
</organism>
<dbReference type="KEGG" id="apr:Apre_1534"/>
<sequence length="101" mass="11636">MIDKYINHIRGIVKFDGVDPDELEIMVKDNKIIFLYESHFSLISMSLLNFLGKEGIKFDFVLGANSEEDFAKDKINSIQITVNIGELSKMNNYLIDFKDLD</sequence>
<proteinExistence type="predicted"/>
<accession>C7REE2</accession>
<dbReference type="EMBL" id="CP001708">
    <property type="protein sequence ID" value="ACV29555.1"/>
    <property type="molecule type" value="Genomic_DNA"/>
</dbReference>